<evidence type="ECO:0000313" key="2">
    <source>
        <dbReference type="EMBL" id="KIJ95476.1"/>
    </source>
</evidence>
<sequence>MYEVSKPNRAAHSTHSEDHGRSHVHRRPPPSPPFSTETKARASLGFSTPDLFADRSVEGPLYWVSDAPSLTKRKDQELGAVLTNGPNQAPYLASRGDMFGRRTAWDLLHPIPLIDGAAH</sequence>
<reference evidence="3" key="2">
    <citation type="submission" date="2015-01" db="EMBL/GenBank/DDBJ databases">
        <title>Evolutionary Origins and Diversification of the Mycorrhizal Mutualists.</title>
        <authorList>
            <consortium name="DOE Joint Genome Institute"/>
            <consortium name="Mycorrhizal Genomics Consortium"/>
            <person name="Kohler A."/>
            <person name="Kuo A."/>
            <person name="Nagy L.G."/>
            <person name="Floudas D."/>
            <person name="Copeland A."/>
            <person name="Barry K.W."/>
            <person name="Cichocki N."/>
            <person name="Veneault-Fourrey C."/>
            <person name="LaButti K."/>
            <person name="Lindquist E.A."/>
            <person name="Lipzen A."/>
            <person name="Lundell T."/>
            <person name="Morin E."/>
            <person name="Murat C."/>
            <person name="Riley R."/>
            <person name="Ohm R."/>
            <person name="Sun H."/>
            <person name="Tunlid A."/>
            <person name="Henrissat B."/>
            <person name="Grigoriev I.V."/>
            <person name="Hibbett D.S."/>
            <person name="Martin F."/>
        </authorList>
    </citation>
    <scope>NUCLEOTIDE SEQUENCE [LARGE SCALE GENOMIC DNA]</scope>
    <source>
        <strain evidence="3">LaAM-08-1</strain>
    </source>
</reference>
<evidence type="ECO:0000256" key="1">
    <source>
        <dbReference type="SAM" id="MobiDB-lite"/>
    </source>
</evidence>
<name>A0A0C9XCM4_9AGAR</name>
<dbReference type="AlphaFoldDB" id="A0A0C9XCM4"/>
<keyword evidence="3" id="KW-1185">Reference proteome</keyword>
<accession>A0A0C9XCM4</accession>
<feature type="region of interest" description="Disordered" evidence="1">
    <location>
        <begin position="1"/>
        <end position="41"/>
    </location>
</feature>
<dbReference type="EMBL" id="KN838754">
    <property type="protein sequence ID" value="KIJ95476.1"/>
    <property type="molecule type" value="Genomic_DNA"/>
</dbReference>
<dbReference type="HOGENOM" id="CLU_2061859_0_0_1"/>
<reference evidence="2 3" key="1">
    <citation type="submission" date="2014-04" db="EMBL/GenBank/DDBJ databases">
        <authorList>
            <consortium name="DOE Joint Genome Institute"/>
            <person name="Kuo A."/>
            <person name="Kohler A."/>
            <person name="Nagy L.G."/>
            <person name="Floudas D."/>
            <person name="Copeland A."/>
            <person name="Barry K.W."/>
            <person name="Cichocki N."/>
            <person name="Veneault-Fourrey C."/>
            <person name="LaButti K."/>
            <person name="Lindquist E.A."/>
            <person name="Lipzen A."/>
            <person name="Lundell T."/>
            <person name="Morin E."/>
            <person name="Murat C."/>
            <person name="Sun H."/>
            <person name="Tunlid A."/>
            <person name="Henrissat B."/>
            <person name="Grigoriev I.V."/>
            <person name="Hibbett D.S."/>
            <person name="Martin F."/>
            <person name="Nordberg H.P."/>
            <person name="Cantor M.N."/>
            <person name="Hua S.X."/>
        </authorList>
    </citation>
    <scope>NUCLEOTIDE SEQUENCE [LARGE SCALE GENOMIC DNA]</scope>
    <source>
        <strain evidence="2 3">LaAM-08-1</strain>
    </source>
</reference>
<organism evidence="2 3">
    <name type="scientific">Laccaria amethystina LaAM-08-1</name>
    <dbReference type="NCBI Taxonomy" id="1095629"/>
    <lineage>
        <taxon>Eukaryota</taxon>
        <taxon>Fungi</taxon>
        <taxon>Dikarya</taxon>
        <taxon>Basidiomycota</taxon>
        <taxon>Agaricomycotina</taxon>
        <taxon>Agaricomycetes</taxon>
        <taxon>Agaricomycetidae</taxon>
        <taxon>Agaricales</taxon>
        <taxon>Agaricineae</taxon>
        <taxon>Hydnangiaceae</taxon>
        <taxon>Laccaria</taxon>
    </lineage>
</organism>
<dbReference type="Proteomes" id="UP000054477">
    <property type="component" value="Unassembled WGS sequence"/>
</dbReference>
<proteinExistence type="predicted"/>
<evidence type="ECO:0000313" key="3">
    <source>
        <dbReference type="Proteomes" id="UP000054477"/>
    </source>
</evidence>
<protein>
    <submittedName>
        <fullName evidence="2">Uncharacterized protein</fullName>
    </submittedName>
</protein>
<gene>
    <name evidence="2" type="ORF">K443DRAFT_11345</name>
</gene>